<reference evidence="2 3" key="1">
    <citation type="submission" date="2021-02" db="EMBL/GenBank/DDBJ databases">
        <title>Actinophytocola xerophila sp. nov., isolated from soil of cotton cropping field.</title>
        <authorList>
            <person name="Huang R."/>
            <person name="Chen X."/>
            <person name="Ge X."/>
            <person name="Liu W."/>
        </authorList>
    </citation>
    <scope>NUCLEOTIDE SEQUENCE [LARGE SCALE GENOMIC DNA]</scope>
    <source>
        <strain evidence="2 3">S1-96</strain>
    </source>
</reference>
<keyword evidence="1" id="KW-1133">Transmembrane helix</keyword>
<evidence type="ECO:0000313" key="3">
    <source>
        <dbReference type="Proteomes" id="UP001156441"/>
    </source>
</evidence>
<accession>A0ABT2J270</accession>
<feature type="transmembrane region" description="Helical" evidence="1">
    <location>
        <begin position="98"/>
        <end position="120"/>
    </location>
</feature>
<evidence type="ECO:0000256" key="1">
    <source>
        <dbReference type="SAM" id="Phobius"/>
    </source>
</evidence>
<dbReference type="InterPro" id="IPR018750">
    <property type="entry name" value="DUF2306_membrane"/>
</dbReference>
<protein>
    <submittedName>
        <fullName evidence="2">DUF2306 domain-containing protein</fullName>
    </submittedName>
</protein>
<feature type="transmembrane region" description="Helical" evidence="1">
    <location>
        <begin position="132"/>
        <end position="153"/>
    </location>
</feature>
<keyword evidence="3" id="KW-1185">Reference proteome</keyword>
<sequence>MLIVAFLAVSLPPYVTLDPANSLVPINVRVALHYPMLLGHILFGTITLATVCVQLWPWLRRTHPKAHRISGRTYVFAGMLPSCALALAVVPLGELNPLGAIGASVWAVIGLVTTLRGYAAGRARHTRDHRRWMLYSFAAAMGIVTGRVLFLAVPAIPGVPHAPEVIHPLAGFWLGWMVNLAVAYWWLHRRPARVRRSRARARANR</sequence>
<feature type="transmembrane region" description="Helical" evidence="1">
    <location>
        <begin position="41"/>
        <end position="59"/>
    </location>
</feature>
<name>A0ABT2J270_9PSEU</name>
<keyword evidence="1" id="KW-0472">Membrane</keyword>
<dbReference type="EMBL" id="JAFFZE010000004">
    <property type="protein sequence ID" value="MCT2581957.1"/>
    <property type="molecule type" value="Genomic_DNA"/>
</dbReference>
<dbReference type="Pfam" id="PF10067">
    <property type="entry name" value="DUF2306"/>
    <property type="match status" value="1"/>
</dbReference>
<comment type="caution">
    <text evidence="2">The sequence shown here is derived from an EMBL/GenBank/DDBJ whole genome shotgun (WGS) entry which is preliminary data.</text>
</comment>
<proteinExistence type="predicted"/>
<feature type="transmembrane region" description="Helical" evidence="1">
    <location>
        <begin position="71"/>
        <end position="92"/>
    </location>
</feature>
<dbReference type="Proteomes" id="UP001156441">
    <property type="component" value="Unassembled WGS sequence"/>
</dbReference>
<keyword evidence="1" id="KW-0812">Transmembrane</keyword>
<evidence type="ECO:0000313" key="2">
    <source>
        <dbReference type="EMBL" id="MCT2581957.1"/>
    </source>
</evidence>
<organism evidence="2 3">
    <name type="scientific">Actinophytocola gossypii</name>
    <dbReference type="NCBI Taxonomy" id="2812003"/>
    <lineage>
        <taxon>Bacteria</taxon>
        <taxon>Bacillati</taxon>
        <taxon>Actinomycetota</taxon>
        <taxon>Actinomycetes</taxon>
        <taxon>Pseudonocardiales</taxon>
        <taxon>Pseudonocardiaceae</taxon>
    </lineage>
</organism>
<dbReference type="RefSeq" id="WP_260189312.1">
    <property type="nucleotide sequence ID" value="NZ_JAFFZE010000004.1"/>
</dbReference>
<feature type="transmembrane region" description="Helical" evidence="1">
    <location>
        <begin position="165"/>
        <end position="187"/>
    </location>
</feature>
<gene>
    <name evidence="2" type="ORF">JT362_02330</name>
</gene>